<proteinExistence type="predicted"/>
<dbReference type="Proteomes" id="UP000192666">
    <property type="component" value="Unassembled WGS sequence"/>
</dbReference>
<name>A0A1V8PR15_9BIFI</name>
<organism evidence="1 2">
    <name type="scientific">Bifidobacterium catenulatum</name>
    <dbReference type="NCBI Taxonomy" id="1686"/>
    <lineage>
        <taxon>Bacteria</taxon>
        <taxon>Bacillati</taxon>
        <taxon>Actinomycetota</taxon>
        <taxon>Actinomycetes</taxon>
        <taxon>Bifidobacteriales</taxon>
        <taxon>Bifidobacteriaceae</taxon>
        <taxon>Bifidobacterium</taxon>
    </lineage>
</organism>
<dbReference type="CDD" id="cd10439">
    <property type="entry name" value="GIY-YIG_COG3410"/>
    <property type="match status" value="1"/>
</dbReference>
<comment type="caution">
    <text evidence="1">The sequence shown here is derived from an EMBL/GenBank/DDBJ whole genome shotgun (WGS) entry which is preliminary data.</text>
</comment>
<dbReference type="EMBL" id="NAQA01000003">
    <property type="protein sequence ID" value="OQM51162.1"/>
    <property type="molecule type" value="Genomic_DNA"/>
</dbReference>
<protein>
    <recommendedName>
        <fullName evidence="3">GIY-YIG domain-containing protein</fullName>
    </recommendedName>
</protein>
<sequence>MSERTRLHYPTVCVVHTEDKNRYKSVPDYTVYVGETNSIRNRTSQHLKTDSNVREDWKDFADRLQSDASSAWQYVIADGHFNKSMTLDVENKLMHYLLGSEAVKNLNNRRANAQGDYYTKSEFDRFFSNIWFGLHNGIRCYSPQRRSFVIPLCLKHLRSISLAMIRSLLRNLSYRLCLMF</sequence>
<evidence type="ECO:0000313" key="1">
    <source>
        <dbReference type="EMBL" id="OQM51162.1"/>
    </source>
</evidence>
<gene>
    <name evidence="1" type="ORF">B5782_1113</name>
</gene>
<evidence type="ECO:0008006" key="3">
    <source>
        <dbReference type="Google" id="ProtNLM"/>
    </source>
</evidence>
<dbReference type="AlphaFoldDB" id="A0A1V8PR15"/>
<evidence type="ECO:0000313" key="2">
    <source>
        <dbReference type="Proteomes" id="UP000192666"/>
    </source>
</evidence>
<accession>A0A1V8PR15</accession>
<reference evidence="1 2" key="1">
    <citation type="submission" date="2017-03" db="EMBL/GenBank/DDBJ databases">
        <title>Maternal inheritance of bifidobacteria.</title>
        <authorList>
            <person name="Lugli G.A."/>
            <person name="Duranti S."/>
            <person name="Milani C."/>
            <person name="Mancabelli L."/>
        </authorList>
    </citation>
    <scope>NUCLEOTIDE SEQUENCE [LARGE SCALE GENOMIC DNA]</scope>
    <source>
        <strain evidence="1 2">1899B</strain>
    </source>
</reference>